<evidence type="ECO:0000256" key="3">
    <source>
        <dbReference type="ARBA" id="ARBA00022448"/>
    </source>
</evidence>
<keyword evidence="9" id="KW-0732">Signal</keyword>
<keyword evidence="6 8" id="KW-1133">Transmembrane helix</keyword>
<dbReference type="Ensembl" id="ENSCSAVT00000019217.1">
    <property type="protein sequence ID" value="ENSCSAVP00000019010.1"/>
    <property type="gene ID" value="ENSCSAVG00000011161.1"/>
</dbReference>
<feature type="transmembrane region" description="Helical" evidence="8">
    <location>
        <begin position="349"/>
        <end position="367"/>
    </location>
</feature>
<feature type="transmembrane region" description="Helical" evidence="8">
    <location>
        <begin position="82"/>
        <end position="101"/>
    </location>
</feature>
<sequence>LWMLIVGFIAAFALSFSVGANDVANSFGTTIGSNVLTIKQACILATIFETAGALMVGAKVGETIRTGIIDVNLYSFEGGAQILMIGQVSAMFGSSIWQLLATFLKMPVSGTHSIVGACIGFSLVAVGANGVNWTNLGLIVASWFVSPVLAGFASVLLYYFIHKHILQTDEPLAVGLKLLPMFYSVTVGINLFSILYSGAPVLGLDNIPLWVIIVSTFGGMLFIAAVTLFFIVPRIKQQAAAHPKAHEDLQSTSEHRLVTGNRKTSNKQLDPPPAFEVCQPQPPRTKIKQVQHSLEQFPQITTRNIVFLVEIKQGEAKGAIGNSFLWVIMSLAPLQWTVSYKKTSYYKNLSMLMGHLASIYAIIVCLIKDLHTKANESDKEDDYEVKLCVRTDGISDESDEVTNIRHQVHIIYSIRSLICCLLKSMELKSKSLAKLLYAHCSNSDDIKEVEDPDDADEDPIAVRKIFSNLQVLTACFASFAHGGNDVSNAIGPLIALWIVYWSGGVSQASPTPWYLLLFGGGGISIGVWAFGRRVMETIGKDITKVTPSRGFCIELMTATTVLVASNVGIPISTTHCKVGAVVSIGWYGSRTAVDWSMARNIAFAWFVTVPVSGILSAGCMFLMMKLL</sequence>
<evidence type="ECO:0000256" key="8">
    <source>
        <dbReference type="RuleBase" id="RU363058"/>
    </source>
</evidence>
<feature type="transmembrane region" description="Helical" evidence="8">
    <location>
        <begin position="319"/>
        <end position="337"/>
    </location>
</feature>
<dbReference type="InterPro" id="IPR001204">
    <property type="entry name" value="Phos_transporter"/>
</dbReference>
<keyword evidence="3 8" id="KW-0813">Transport</keyword>
<reference evidence="10" key="2">
    <citation type="submission" date="2025-08" db="UniProtKB">
        <authorList>
            <consortium name="Ensembl"/>
        </authorList>
    </citation>
    <scope>IDENTIFICATION</scope>
</reference>
<dbReference type="PANTHER" id="PTHR11101">
    <property type="entry name" value="PHOSPHATE TRANSPORTER"/>
    <property type="match status" value="1"/>
</dbReference>
<evidence type="ECO:0000256" key="5">
    <source>
        <dbReference type="ARBA" id="ARBA00022692"/>
    </source>
</evidence>
<keyword evidence="11" id="KW-1185">Reference proteome</keyword>
<feature type="signal peptide" evidence="9">
    <location>
        <begin position="1"/>
        <end position="15"/>
    </location>
</feature>
<feature type="transmembrane region" description="Helical" evidence="8">
    <location>
        <begin position="602"/>
        <end position="624"/>
    </location>
</feature>
<evidence type="ECO:0000256" key="1">
    <source>
        <dbReference type="ARBA" id="ARBA00004141"/>
    </source>
</evidence>
<name>H2ZN44_CIOSA</name>
<reference evidence="11" key="1">
    <citation type="submission" date="2003-08" db="EMBL/GenBank/DDBJ databases">
        <authorList>
            <person name="Birren B."/>
            <person name="Nusbaum C."/>
            <person name="Abebe A."/>
            <person name="Abouelleil A."/>
            <person name="Adekoya E."/>
            <person name="Ait-zahra M."/>
            <person name="Allen N."/>
            <person name="Allen T."/>
            <person name="An P."/>
            <person name="Anderson M."/>
            <person name="Anderson S."/>
            <person name="Arachchi H."/>
            <person name="Armbruster J."/>
            <person name="Bachantsang P."/>
            <person name="Baldwin J."/>
            <person name="Barry A."/>
            <person name="Bayul T."/>
            <person name="Blitshsteyn B."/>
            <person name="Bloom T."/>
            <person name="Blye J."/>
            <person name="Boguslavskiy L."/>
            <person name="Borowsky M."/>
            <person name="Boukhgalter B."/>
            <person name="Brunache A."/>
            <person name="Butler J."/>
            <person name="Calixte N."/>
            <person name="Calvo S."/>
            <person name="Camarata J."/>
            <person name="Campo K."/>
            <person name="Chang J."/>
            <person name="Cheshatsang Y."/>
            <person name="Citroen M."/>
            <person name="Collymore A."/>
            <person name="Considine T."/>
            <person name="Cook A."/>
            <person name="Cooke P."/>
            <person name="Corum B."/>
            <person name="Cuomo C."/>
            <person name="David R."/>
            <person name="Dawoe T."/>
            <person name="Degray S."/>
            <person name="Dodge S."/>
            <person name="Dooley K."/>
            <person name="Dorje P."/>
            <person name="Dorjee K."/>
            <person name="Dorris L."/>
            <person name="Duffey N."/>
            <person name="Dupes A."/>
            <person name="Elkins T."/>
            <person name="Engels R."/>
            <person name="Erickson J."/>
            <person name="Farina A."/>
            <person name="Faro S."/>
            <person name="Ferreira P."/>
            <person name="Fischer H."/>
            <person name="Fitzgerald M."/>
            <person name="Foley K."/>
            <person name="Gage D."/>
            <person name="Galagan J."/>
            <person name="Gearin G."/>
            <person name="Gnerre S."/>
            <person name="Gnirke A."/>
            <person name="Goyette A."/>
            <person name="Graham J."/>
            <person name="Grandbois E."/>
            <person name="Gyaltsen K."/>
            <person name="Hafez N."/>
            <person name="Hagopian D."/>
            <person name="Hagos B."/>
            <person name="Hall J."/>
            <person name="Hatcher B."/>
            <person name="Heller A."/>
            <person name="Higgins H."/>
            <person name="Honan T."/>
            <person name="Horn A."/>
            <person name="Houde N."/>
            <person name="Hughes L."/>
            <person name="Hulme W."/>
            <person name="Husby E."/>
            <person name="Iliev I."/>
            <person name="Jaffe D."/>
            <person name="Jones C."/>
            <person name="Kamal M."/>
            <person name="Kamat A."/>
            <person name="Kamvysselis M."/>
            <person name="Karlsson E."/>
            <person name="Kells C."/>
            <person name="Kieu A."/>
            <person name="Kisner P."/>
            <person name="Kodira C."/>
            <person name="Kulbokas E."/>
            <person name="Labutti K."/>
            <person name="Lama D."/>
            <person name="Landers T."/>
            <person name="Leger J."/>
            <person name="Levine S."/>
            <person name="Lewis D."/>
            <person name="Lewis T."/>
            <person name="Lindblad-toh K."/>
            <person name="Liu X."/>
            <person name="Lokyitsang T."/>
            <person name="Lokyitsang Y."/>
            <person name="Lucien O."/>
            <person name="Lui A."/>
            <person name="Ma L.J."/>
            <person name="Mabbitt R."/>
            <person name="Macdonald J."/>
            <person name="Maclean C."/>
            <person name="Major J."/>
            <person name="Manning J."/>
            <person name="Marabella R."/>
            <person name="Maru K."/>
            <person name="Matthews C."/>
            <person name="Mauceli E."/>
            <person name="Mccarthy M."/>
            <person name="Mcdonough S."/>
            <person name="Mcghee T."/>
            <person name="Meldrim J."/>
            <person name="Meneus L."/>
            <person name="Mesirov J."/>
            <person name="Mihalev A."/>
            <person name="Mihova T."/>
            <person name="Mikkelsen T."/>
            <person name="Mlenga V."/>
            <person name="Moru K."/>
            <person name="Mozes J."/>
            <person name="Mulrain L."/>
            <person name="Munson G."/>
            <person name="Naylor J."/>
            <person name="Newes C."/>
            <person name="Nguyen C."/>
            <person name="Nguyen N."/>
            <person name="Nguyen T."/>
            <person name="Nicol R."/>
            <person name="Nielsen C."/>
            <person name="Nizzari M."/>
            <person name="Norbu C."/>
            <person name="Norbu N."/>
            <person name="O'donnell P."/>
            <person name="Okoawo O."/>
            <person name="O'leary S."/>
            <person name="Omotosho B."/>
            <person name="O'neill K."/>
            <person name="Osman S."/>
            <person name="Parker S."/>
            <person name="Perrin D."/>
            <person name="Phunkhang P."/>
            <person name="Piqani B."/>
            <person name="Purcell S."/>
            <person name="Rachupka T."/>
            <person name="Ramasamy U."/>
            <person name="Rameau R."/>
            <person name="Ray V."/>
            <person name="Raymond C."/>
            <person name="Retta R."/>
            <person name="Richardson S."/>
            <person name="Rise C."/>
            <person name="Rodriguez J."/>
            <person name="Rogers J."/>
            <person name="Rogov P."/>
            <person name="Rutman M."/>
            <person name="Schupbach R."/>
            <person name="Seaman C."/>
            <person name="Settipalli S."/>
            <person name="Sharpe T."/>
            <person name="Sheridan J."/>
            <person name="Sherpa N."/>
            <person name="Shi J."/>
            <person name="Smirnov S."/>
            <person name="Smith C."/>
            <person name="Sougnez C."/>
            <person name="Spencer B."/>
            <person name="Stalker J."/>
            <person name="Stange-thomann N."/>
            <person name="Stavropoulos S."/>
            <person name="Stetson K."/>
            <person name="Stone C."/>
            <person name="Stone S."/>
            <person name="Stubbs M."/>
            <person name="Talamas J."/>
            <person name="Tchuinga P."/>
            <person name="Tenzing P."/>
            <person name="Tesfaye S."/>
            <person name="Theodore J."/>
            <person name="Thoulutsang Y."/>
            <person name="Topham K."/>
            <person name="Towey S."/>
            <person name="Tsamla T."/>
            <person name="Tsomo N."/>
            <person name="Vallee D."/>
            <person name="Vassiliev H."/>
            <person name="Venkataraman V."/>
            <person name="Vinson J."/>
            <person name="Vo A."/>
            <person name="Wade C."/>
            <person name="Wang S."/>
            <person name="Wangchuk T."/>
            <person name="Wangdi T."/>
            <person name="Whittaker C."/>
            <person name="Wilkinson J."/>
            <person name="Wu Y."/>
            <person name="Wyman D."/>
            <person name="Yadav S."/>
            <person name="Yang S."/>
            <person name="Yang X."/>
            <person name="Yeager S."/>
            <person name="Yee E."/>
            <person name="Young G."/>
            <person name="Zainoun J."/>
            <person name="Zembeck L."/>
            <person name="Zimmer A."/>
            <person name="Zody M."/>
            <person name="Lander E."/>
        </authorList>
    </citation>
    <scope>NUCLEOTIDE SEQUENCE [LARGE SCALE GENOMIC DNA]</scope>
</reference>
<comment type="similarity">
    <text evidence="2 8">Belongs to the inorganic phosphate transporter (PiT) (TC 2.A.20) family.</text>
</comment>
<protein>
    <recommendedName>
        <fullName evidence="8">Phosphate transporter</fullName>
    </recommendedName>
</protein>
<dbReference type="GO" id="GO:0035435">
    <property type="term" value="P:phosphate ion transmembrane transport"/>
    <property type="evidence" value="ECO:0007669"/>
    <property type="project" value="TreeGrafter"/>
</dbReference>
<evidence type="ECO:0000313" key="10">
    <source>
        <dbReference type="Ensembl" id="ENSCSAVP00000019010.1"/>
    </source>
</evidence>
<keyword evidence="4 8" id="KW-0592">Phosphate transport</keyword>
<feature type="transmembrane region" description="Helical" evidence="8">
    <location>
        <begin position="172"/>
        <end position="195"/>
    </location>
</feature>
<dbReference type="PANTHER" id="PTHR11101:SF80">
    <property type="entry name" value="PHOSPHATE TRANSPORTER"/>
    <property type="match status" value="1"/>
</dbReference>
<evidence type="ECO:0000313" key="11">
    <source>
        <dbReference type="Proteomes" id="UP000007875"/>
    </source>
</evidence>
<evidence type="ECO:0000256" key="9">
    <source>
        <dbReference type="SAM" id="SignalP"/>
    </source>
</evidence>
<evidence type="ECO:0000256" key="4">
    <source>
        <dbReference type="ARBA" id="ARBA00022592"/>
    </source>
</evidence>
<keyword evidence="7 8" id="KW-0472">Membrane</keyword>
<feature type="transmembrane region" description="Helical" evidence="8">
    <location>
        <begin position="551"/>
        <end position="571"/>
    </location>
</feature>
<feature type="transmembrane region" description="Helical" evidence="8">
    <location>
        <begin position="511"/>
        <end position="530"/>
    </location>
</feature>
<accession>H2ZN44</accession>
<feature type="transmembrane region" description="Helical" evidence="8">
    <location>
        <begin position="486"/>
        <end position="505"/>
    </location>
</feature>
<comment type="subcellular location">
    <subcellularLocation>
        <location evidence="1 8">Membrane</location>
        <topology evidence="1 8">Multi-pass membrane protein</topology>
    </subcellularLocation>
</comment>
<dbReference type="Pfam" id="PF01384">
    <property type="entry name" value="PHO4"/>
    <property type="match status" value="1"/>
</dbReference>
<dbReference type="GO" id="GO:0016020">
    <property type="term" value="C:membrane"/>
    <property type="evidence" value="ECO:0007669"/>
    <property type="project" value="UniProtKB-SubCell"/>
</dbReference>
<evidence type="ECO:0000256" key="2">
    <source>
        <dbReference type="ARBA" id="ARBA00009916"/>
    </source>
</evidence>
<feature type="transmembrane region" description="Helical" evidence="8">
    <location>
        <begin position="207"/>
        <end position="232"/>
    </location>
</feature>
<dbReference type="GO" id="GO:0005315">
    <property type="term" value="F:phosphate transmembrane transporter activity"/>
    <property type="evidence" value="ECO:0007669"/>
    <property type="project" value="InterPro"/>
</dbReference>
<dbReference type="AlphaFoldDB" id="H2ZN44"/>
<feature type="chain" id="PRO_5013062271" description="Phosphate transporter" evidence="9">
    <location>
        <begin position="16"/>
        <end position="627"/>
    </location>
</feature>
<proteinExistence type="inferred from homology"/>
<evidence type="ECO:0000256" key="6">
    <source>
        <dbReference type="ARBA" id="ARBA00022989"/>
    </source>
</evidence>
<organism evidence="10 11">
    <name type="scientific">Ciona savignyi</name>
    <name type="common">Pacific transparent sea squirt</name>
    <dbReference type="NCBI Taxonomy" id="51511"/>
    <lineage>
        <taxon>Eukaryota</taxon>
        <taxon>Metazoa</taxon>
        <taxon>Chordata</taxon>
        <taxon>Tunicata</taxon>
        <taxon>Ascidiacea</taxon>
        <taxon>Phlebobranchia</taxon>
        <taxon>Cionidae</taxon>
        <taxon>Ciona</taxon>
    </lineage>
</organism>
<reference evidence="10" key="3">
    <citation type="submission" date="2025-09" db="UniProtKB">
        <authorList>
            <consortium name="Ensembl"/>
        </authorList>
    </citation>
    <scope>IDENTIFICATION</scope>
</reference>
<keyword evidence="5 8" id="KW-0812">Transmembrane</keyword>
<dbReference type="Proteomes" id="UP000007875">
    <property type="component" value="Unassembled WGS sequence"/>
</dbReference>
<feature type="transmembrane region" description="Helical" evidence="8">
    <location>
        <begin position="113"/>
        <end position="131"/>
    </location>
</feature>
<evidence type="ECO:0000256" key="7">
    <source>
        <dbReference type="ARBA" id="ARBA00023136"/>
    </source>
</evidence>
<feature type="transmembrane region" description="Helical" evidence="8">
    <location>
        <begin position="137"/>
        <end position="160"/>
    </location>
</feature>
<dbReference type="GeneTree" id="ENSGT00390000014879"/>
<comment type="function">
    <text evidence="8">Sodium-phosphate symporter.</text>
</comment>